<keyword evidence="1" id="KW-0472">Membrane</keyword>
<evidence type="ECO:0000313" key="2">
    <source>
        <dbReference type="EMBL" id="OOQ35523.1"/>
    </source>
</evidence>
<protein>
    <submittedName>
        <fullName evidence="2">Uncharacterized protein</fullName>
    </submittedName>
</protein>
<accession>A0A2A6YNJ9</accession>
<dbReference type="EMBL" id="MUPM01000078">
    <property type="protein sequence ID" value="OOQ35523.1"/>
    <property type="molecule type" value="Genomic_DNA"/>
</dbReference>
<sequence>MAWIDPANQQTTTRDYLKPGSIVVFAIIVIIISSHSSNAHKTLIASNKKPVLSHLEI</sequence>
<feature type="transmembrane region" description="Helical" evidence="1">
    <location>
        <begin position="20"/>
        <end position="39"/>
    </location>
</feature>
<organism evidence="2 4">
    <name type="scientific">Helicobacter pylori</name>
    <name type="common">Campylobacter pylori</name>
    <dbReference type="NCBI Taxonomy" id="210"/>
    <lineage>
        <taxon>Bacteria</taxon>
        <taxon>Pseudomonadati</taxon>
        <taxon>Campylobacterota</taxon>
        <taxon>Epsilonproteobacteria</taxon>
        <taxon>Campylobacterales</taxon>
        <taxon>Helicobacteraceae</taxon>
        <taxon>Helicobacter</taxon>
    </lineage>
</organism>
<comment type="caution">
    <text evidence="2">The sequence shown here is derived from an EMBL/GenBank/DDBJ whole genome shotgun (WGS) entry which is preliminary data.</text>
</comment>
<evidence type="ECO:0000313" key="5">
    <source>
        <dbReference type="Proteomes" id="UP000319650"/>
    </source>
</evidence>
<keyword evidence="1" id="KW-0812">Transmembrane</keyword>
<dbReference type="EMBL" id="MUPN01000498">
    <property type="protein sequence ID" value="OOQ38893.1"/>
    <property type="molecule type" value="Genomic_DNA"/>
</dbReference>
<evidence type="ECO:0000313" key="4">
    <source>
        <dbReference type="Proteomes" id="UP000319468"/>
    </source>
</evidence>
<reference evidence="4 5" key="1">
    <citation type="journal article" date="2017" name="Front. Cell. Infect. Microbiol.">
        <title>Whole Genome Sequence and Phylogenetic Analysis Show Helicobacter pylori Strains from Latin America Have Followed a Unique Evolution Pathway.</title>
        <authorList>
            <person name="Munoz-Ramirez Z.Y."/>
            <person name="Mendez-Tenorio A."/>
            <person name="Kato I."/>
            <person name="Bravo M.M."/>
            <person name="Rizzato C."/>
            <person name="Thorell K."/>
            <person name="Torres R.C."/>
            <person name="Aviles-Jimenez F."/>
            <person name="Camorlinga M."/>
            <person name="Canzian F."/>
            <person name="Torres J."/>
        </authorList>
    </citation>
    <scope>NUCLEOTIDE SEQUENCE [LARGE SCALE GENOMIC DNA]</scope>
    <source>
        <strain evidence="2 4">CM22347</strain>
        <strain evidence="3 5">CM22351</strain>
    </source>
</reference>
<gene>
    <name evidence="3" type="ORF">B0X64_08405</name>
    <name evidence="2" type="ORF">B0X69_00940</name>
</gene>
<proteinExistence type="predicted"/>
<dbReference type="Proteomes" id="UP000319650">
    <property type="component" value="Unassembled WGS sequence"/>
</dbReference>
<dbReference type="AlphaFoldDB" id="A0A2A6YNJ9"/>
<evidence type="ECO:0000256" key="1">
    <source>
        <dbReference type="SAM" id="Phobius"/>
    </source>
</evidence>
<dbReference type="Proteomes" id="UP000319468">
    <property type="component" value="Unassembled WGS sequence"/>
</dbReference>
<name>A0A2A6YNJ9_HELPX</name>
<evidence type="ECO:0000313" key="3">
    <source>
        <dbReference type="EMBL" id="OOQ38893.1"/>
    </source>
</evidence>
<keyword evidence="1" id="KW-1133">Transmembrane helix</keyword>